<dbReference type="Proteomes" id="UP000592181">
    <property type="component" value="Unassembled WGS sequence"/>
</dbReference>
<feature type="compositionally biased region" description="Basic residues" evidence="1">
    <location>
        <begin position="680"/>
        <end position="696"/>
    </location>
</feature>
<evidence type="ECO:0008006" key="4">
    <source>
        <dbReference type="Google" id="ProtNLM"/>
    </source>
</evidence>
<sequence length="704" mass="77115">MPPRQIPLTPLQHTSGRQAATCEFRCGNACAQPVPNRSDNPYFGDVVAASATRRAVVTTGLTAAVLGTGATLLPESAAAATTGGRQGSAAAAAEELEGRRRRPRAKAPFGFTAIEPQPAGTDELDVPDGFSWHAIIAWGDPLFRGTPRFDVDRQSASAQRRQFGYNCDYVGLLPTRNPHRAVLVVNHEYTNDNLMFEGYTGPDSLTDDQLEIIQAAHGMSVVEVRRRNGTSGWTYVQGARLNRRIHTGTRFTFDGPGAGSDLLRTSADPDGTSSLGTLNNCAGGTTPWGTVLSGEENFNQYFVEPGTGTAEQTAAWERYGIAGSTGRGWERIDPRFDLGQEPNEANRLGWVVEIDPLDPHSTPVKHTAMGRFKHEGANVTVDDDGSVVAYMGDDERFDYMYKFVSHRRYRKGNSWRARRHNKQLLSSGDLYVARFTGDGAQDRVNDGTGEWIPLVVDNRSKVPGMNVEEVLVHTRLAADKVGPTKMDRPEDVEVNPVNGRVYAALTNNSRRTAAEIDEANPRPDNRHGHVLEITPTRGEHVRSTFSWKLVLIAGDPDDPGTYFNGYDRSEVSSISCPDNVAFDGEGNLWIATDGNALGDADGMYLMPLEGREKGHLQRFLSVPAYAECCGPLITFDQRSVLAAIQHPGESDAATYASPASLFPYKGDPCPRPGVVEVRPDRRKRTRDRRRGHGRGRRQGDQSQR</sequence>
<feature type="region of interest" description="Disordered" evidence="1">
    <location>
        <begin position="663"/>
        <end position="704"/>
    </location>
</feature>
<organism evidence="2 3">
    <name type="scientific">Janibacter alkaliphilus</name>
    <dbReference type="NCBI Taxonomy" id="1069963"/>
    <lineage>
        <taxon>Bacteria</taxon>
        <taxon>Bacillati</taxon>
        <taxon>Actinomycetota</taxon>
        <taxon>Actinomycetes</taxon>
        <taxon>Micrococcales</taxon>
        <taxon>Intrasporangiaceae</taxon>
        <taxon>Janibacter</taxon>
    </lineage>
</organism>
<dbReference type="PANTHER" id="PTHR35399">
    <property type="entry name" value="SLR8030 PROTEIN"/>
    <property type="match status" value="1"/>
</dbReference>
<reference evidence="2 3" key="1">
    <citation type="submission" date="2020-07" db="EMBL/GenBank/DDBJ databases">
        <title>Sequencing the genomes of 1000 actinobacteria strains.</title>
        <authorList>
            <person name="Klenk H.-P."/>
        </authorList>
    </citation>
    <scope>NUCLEOTIDE SEQUENCE [LARGE SCALE GENOMIC DNA]</scope>
    <source>
        <strain evidence="2 3">DSM 24723</strain>
    </source>
</reference>
<dbReference type="EMBL" id="JACBZX010000001">
    <property type="protein sequence ID" value="NYG37109.1"/>
    <property type="molecule type" value="Genomic_DNA"/>
</dbReference>
<comment type="caution">
    <text evidence="2">The sequence shown here is derived from an EMBL/GenBank/DDBJ whole genome shotgun (WGS) entry which is preliminary data.</text>
</comment>
<evidence type="ECO:0000313" key="2">
    <source>
        <dbReference type="EMBL" id="NYG37109.1"/>
    </source>
</evidence>
<feature type="region of interest" description="Disordered" evidence="1">
    <location>
        <begin position="78"/>
        <end position="104"/>
    </location>
</feature>
<feature type="compositionally biased region" description="Low complexity" evidence="1">
    <location>
        <begin position="78"/>
        <end position="93"/>
    </location>
</feature>
<dbReference type="RefSeq" id="WP_179462531.1">
    <property type="nucleotide sequence ID" value="NZ_JACBZX010000001.1"/>
</dbReference>
<evidence type="ECO:0000256" key="1">
    <source>
        <dbReference type="SAM" id="MobiDB-lite"/>
    </source>
</evidence>
<dbReference type="InterPro" id="IPR008557">
    <property type="entry name" value="PhoX"/>
</dbReference>
<accession>A0A852X2K3</accession>
<dbReference type="Pfam" id="PF05787">
    <property type="entry name" value="PhoX"/>
    <property type="match status" value="1"/>
</dbReference>
<dbReference type="AlphaFoldDB" id="A0A852X2K3"/>
<gene>
    <name evidence="2" type="ORF">BJY28_001578</name>
</gene>
<dbReference type="PANTHER" id="PTHR35399:SF2">
    <property type="entry name" value="DUF839 DOMAIN-CONTAINING PROTEIN"/>
    <property type="match status" value="1"/>
</dbReference>
<proteinExistence type="predicted"/>
<dbReference type="SUPFAM" id="SSF63829">
    <property type="entry name" value="Calcium-dependent phosphotriesterase"/>
    <property type="match status" value="1"/>
</dbReference>
<evidence type="ECO:0000313" key="3">
    <source>
        <dbReference type="Proteomes" id="UP000592181"/>
    </source>
</evidence>
<name>A0A852X2K3_9MICO</name>
<keyword evidence="3" id="KW-1185">Reference proteome</keyword>
<protein>
    <recommendedName>
        <fullName evidence="4">PhoX family phosphatase</fullName>
    </recommendedName>
</protein>